<protein>
    <submittedName>
        <fullName evidence="1">UDP-N-acetylbacillosamine N-acetyltransferase</fullName>
    </submittedName>
</protein>
<dbReference type="SUPFAM" id="SSF51161">
    <property type="entry name" value="Trimeric LpxA-like enzymes"/>
    <property type="match status" value="1"/>
</dbReference>
<keyword evidence="1" id="KW-0808">Transferase</keyword>
<dbReference type="Pfam" id="PF00132">
    <property type="entry name" value="Hexapep"/>
    <property type="match status" value="1"/>
</dbReference>
<reference evidence="1 2" key="1">
    <citation type="journal article" date="2019" name="Appl. Environ. Microbiol.">
        <title>Population genetics and characterization of Campylobacter jejuni isolates in western jackdaws and game birds in Finland.</title>
        <authorList>
            <person name="Kovanen S."/>
            <person name="Rossi M."/>
            <person name="Pohja-Mykra M."/>
            <person name="Nieminen T."/>
            <person name="Raunio-Saarnisto M."/>
            <person name="Sauvala M."/>
            <person name="Fredriksson-Ahomaa M."/>
            <person name="Hanninen M.L."/>
            <person name="Kivisto R."/>
        </authorList>
    </citation>
    <scope>NUCLEOTIDE SEQUENCE [LARGE SCALE GENOMIC DNA]</scope>
    <source>
        <strain evidence="1 2">CB304</strain>
    </source>
</reference>
<dbReference type="Proteomes" id="UP000286791">
    <property type="component" value="Unassembled WGS sequence"/>
</dbReference>
<proteinExistence type="predicted"/>
<dbReference type="Gene3D" id="2.160.10.10">
    <property type="entry name" value="Hexapeptide repeat proteins"/>
    <property type="match status" value="1"/>
</dbReference>
<evidence type="ECO:0000313" key="2">
    <source>
        <dbReference type="Proteomes" id="UP000286791"/>
    </source>
</evidence>
<evidence type="ECO:0000313" key="1">
    <source>
        <dbReference type="EMBL" id="RTJ98552.1"/>
    </source>
</evidence>
<dbReference type="GO" id="GO:0016740">
    <property type="term" value="F:transferase activity"/>
    <property type="evidence" value="ECO:0007669"/>
    <property type="project" value="UniProtKB-KW"/>
</dbReference>
<organism evidence="1 2">
    <name type="scientific">Campylobacter jejuni</name>
    <dbReference type="NCBI Taxonomy" id="197"/>
    <lineage>
        <taxon>Bacteria</taxon>
        <taxon>Pseudomonadati</taxon>
        <taxon>Campylobacterota</taxon>
        <taxon>Epsilonproteobacteria</taxon>
        <taxon>Campylobacterales</taxon>
        <taxon>Campylobacteraceae</taxon>
        <taxon>Campylobacter</taxon>
    </lineage>
</organism>
<dbReference type="InterPro" id="IPR011004">
    <property type="entry name" value="Trimer_LpxA-like_sf"/>
</dbReference>
<gene>
    <name evidence="1" type="primary">pglD</name>
    <name evidence="1" type="ORF">C3H48_03320</name>
</gene>
<dbReference type="AlphaFoldDB" id="A0A431FYI2"/>
<accession>A0A431FYI2</accession>
<feature type="non-terminal residue" evidence="1">
    <location>
        <position position="1"/>
    </location>
</feature>
<dbReference type="InterPro" id="IPR001451">
    <property type="entry name" value="Hexapep"/>
</dbReference>
<comment type="caution">
    <text evidence="1">The sequence shown here is derived from an EMBL/GenBank/DDBJ whole genome shotgun (WGS) entry which is preliminary data.</text>
</comment>
<name>A0A431FYI2_CAMJU</name>
<dbReference type="EMBL" id="PRCE01000013">
    <property type="protein sequence ID" value="RTJ98552.1"/>
    <property type="molecule type" value="Genomic_DNA"/>
</dbReference>
<sequence>GNVKIGKNCFLGINSCVLPNLSLADGSILGGGATLVKSQDEKGVFVGVPAKRKI</sequence>